<organism evidence="1 2">
    <name type="scientific">Aquimarina gracilis</name>
    <dbReference type="NCBI Taxonomy" id="874422"/>
    <lineage>
        <taxon>Bacteria</taxon>
        <taxon>Pseudomonadati</taxon>
        <taxon>Bacteroidota</taxon>
        <taxon>Flavobacteriia</taxon>
        <taxon>Flavobacteriales</taxon>
        <taxon>Flavobacteriaceae</taxon>
        <taxon>Aquimarina</taxon>
    </lineage>
</organism>
<evidence type="ECO:0000313" key="2">
    <source>
        <dbReference type="Proteomes" id="UP001327027"/>
    </source>
</evidence>
<dbReference type="InterPro" id="IPR034660">
    <property type="entry name" value="DinB/YfiT-like"/>
</dbReference>
<dbReference type="Gene3D" id="1.20.120.450">
    <property type="entry name" value="dinb family like domain"/>
    <property type="match status" value="1"/>
</dbReference>
<proteinExistence type="predicted"/>
<protein>
    <submittedName>
        <fullName evidence="1">DUF1572 domain-containing protein</fullName>
    </submittedName>
</protein>
<sequence length="154" mass="17990">MKRTKQIADRFREVVLNGKWVANTNYKDQLHDLDWIQATTKIEPFNTIAALTFHINYYIGGVLNVLEGGALEIKDKYSFDCPQMQSQGDWQLLKNSLWTNAEKYASLVERLPDEILDEVFVDKKYGNYLRNLEGMIEHAYYHLGQITLLKKMLN</sequence>
<gene>
    <name evidence="1" type="ORF">U6A24_22820</name>
</gene>
<evidence type="ECO:0000313" key="1">
    <source>
        <dbReference type="EMBL" id="MEB3348328.1"/>
    </source>
</evidence>
<dbReference type="SUPFAM" id="SSF109854">
    <property type="entry name" value="DinB/YfiT-like putative metalloenzymes"/>
    <property type="match status" value="1"/>
</dbReference>
<dbReference type="RefSeq" id="WP_324182350.1">
    <property type="nucleotide sequence ID" value="NZ_BAABAW010000006.1"/>
</dbReference>
<comment type="caution">
    <text evidence="1">The sequence shown here is derived from an EMBL/GenBank/DDBJ whole genome shotgun (WGS) entry which is preliminary data.</text>
</comment>
<dbReference type="EMBL" id="JAYKLX010000013">
    <property type="protein sequence ID" value="MEB3348328.1"/>
    <property type="molecule type" value="Genomic_DNA"/>
</dbReference>
<reference evidence="1 2" key="1">
    <citation type="journal article" date="2013" name="Int. J. Syst. Evol. Microbiol.">
        <title>Aquimarina gracilis sp. nov., isolated from the gut microflora of a mussel, Mytilus coruscus, and emended description of Aquimarina spongiae.</title>
        <authorList>
            <person name="Park S.C."/>
            <person name="Choe H.N."/>
            <person name="Baik K.S."/>
            <person name="Seong C.N."/>
        </authorList>
    </citation>
    <scope>NUCLEOTIDE SEQUENCE [LARGE SCALE GENOMIC DNA]</scope>
    <source>
        <strain evidence="1 2">PSC32</strain>
    </source>
</reference>
<name>A0ABU6A2H2_9FLAO</name>
<keyword evidence="2" id="KW-1185">Reference proteome</keyword>
<dbReference type="Proteomes" id="UP001327027">
    <property type="component" value="Unassembled WGS sequence"/>
</dbReference>
<accession>A0ABU6A2H2</accession>